<dbReference type="KEGG" id="psu:Psesu_2296"/>
<proteinExistence type="predicted"/>
<feature type="region of interest" description="Disordered" evidence="1">
    <location>
        <begin position="1"/>
        <end position="23"/>
    </location>
</feature>
<reference evidence="2 3" key="1">
    <citation type="submission" date="2011-01" db="EMBL/GenBank/DDBJ databases">
        <title>Complete sequence of Pseudoxanthomonas suwonensis 11-1.</title>
        <authorList>
            <consortium name="US DOE Joint Genome Institute"/>
            <person name="Lucas S."/>
            <person name="Copeland A."/>
            <person name="Lapidus A."/>
            <person name="Cheng J.-F."/>
            <person name="Goodwin L."/>
            <person name="Pitluck S."/>
            <person name="Teshima H."/>
            <person name="Detter J.C."/>
            <person name="Han C."/>
            <person name="Tapia R."/>
            <person name="Land M."/>
            <person name="Hauser L."/>
            <person name="Kyrpides N."/>
            <person name="Ivanova N."/>
            <person name="Ovchinnikova G."/>
            <person name="Siebers A.K."/>
            <person name="Allgaier M."/>
            <person name="Thelen M.P."/>
            <person name="Hugenholtz P."/>
            <person name="Gladden J."/>
            <person name="Woyke T."/>
        </authorList>
    </citation>
    <scope>NUCLEOTIDE SEQUENCE [LARGE SCALE GENOMIC DNA]</scope>
    <source>
        <strain evidence="3">11-1</strain>
    </source>
</reference>
<dbReference type="Proteomes" id="UP000008632">
    <property type="component" value="Chromosome"/>
</dbReference>
<name>E6WVD1_PSEUU</name>
<sequence>MELIEPHVRQPGSGDIARQVRQDKHHASCFGLDQGGSRSQ</sequence>
<dbReference type="HOGENOM" id="CLU_3295357_0_0_6"/>
<keyword evidence="3" id="KW-1185">Reference proteome</keyword>
<gene>
    <name evidence="2" type="ordered locus">Psesu_2296</name>
</gene>
<dbReference type="EMBL" id="CP002446">
    <property type="protein sequence ID" value="ADV28130.1"/>
    <property type="molecule type" value="Genomic_DNA"/>
</dbReference>
<dbReference type="AlphaFoldDB" id="E6WVD1"/>
<evidence type="ECO:0000313" key="3">
    <source>
        <dbReference type="Proteomes" id="UP000008632"/>
    </source>
</evidence>
<accession>E6WVD1</accession>
<protein>
    <submittedName>
        <fullName evidence="2">Uncharacterized protein</fullName>
    </submittedName>
</protein>
<organism evidence="2 3">
    <name type="scientific">Pseudoxanthomonas suwonensis (strain 11-1)</name>
    <dbReference type="NCBI Taxonomy" id="743721"/>
    <lineage>
        <taxon>Bacteria</taxon>
        <taxon>Pseudomonadati</taxon>
        <taxon>Pseudomonadota</taxon>
        <taxon>Gammaproteobacteria</taxon>
        <taxon>Lysobacterales</taxon>
        <taxon>Lysobacteraceae</taxon>
        <taxon>Pseudoxanthomonas</taxon>
    </lineage>
</organism>
<evidence type="ECO:0000313" key="2">
    <source>
        <dbReference type="EMBL" id="ADV28130.1"/>
    </source>
</evidence>
<evidence type="ECO:0000256" key="1">
    <source>
        <dbReference type="SAM" id="MobiDB-lite"/>
    </source>
</evidence>